<reference evidence="2 3" key="1">
    <citation type="submission" date="2017-12" db="EMBL/GenBank/DDBJ databases">
        <title>Sequencing the genomes of 1000 Actinobacteria strains.</title>
        <authorList>
            <person name="Klenk H.-P."/>
        </authorList>
    </citation>
    <scope>NUCLEOTIDE SEQUENCE [LARGE SCALE GENOMIC DNA]</scope>
    <source>
        <strain evidence="2 3">DSM 12806</strain>
    </source>
</reference>
<dbReference type="OrthoDB" id="3731485at2"/>
<evidence type="ECO:0000313" key="3">
    <source>
        <dbReference type="Proteomes" id="UP000233781"/>
    </source>
</evidence>
<sequence length="88" mass="9771">MTEHLLVFPDRETADEVAAGLADEGFTEVRVVREALAGEDDAEAHEWAVLVREEMVVDESRPVEQGLRDRFAALAEEHGGWYDPHPGA</sequence>
<name>A0A2N3YLI4_9MICO</name>
<protein>
    <submittedName>
        <fullName evidence="2">Regulator of ribonuclease activity B</fullName>
    </submittedName>
</protein>
<dbReference type="Pfam" id="PF06877">
    <property type="entry name" value="RraB"/>
    <property type="match status" value="1"/>
</dbReference>
<feature type="domain" description="Regulator of ribonuclease activity B" evidence="1">
    <location>
        <begin position="2"/>
        <end position="83"/>
    </location>
</feature>
<gene>
    <name evidence="2" type="ORF">ATL31_2543</name>
</gene>
<proteinExistence type="predicted"/>
<dbReference type="AlphaFoldDB" id="A0A2N3YLI4"/>
<keyword evidence="3" id="KW-1185">Reference proteome</keyword>
<dbReference type="EMBL" id="PJNE01000001">
    <property type="protein sequence ID" value="PKW27692.1"/>
    <property type="molecule type" value="Genomic_DNA"/>
</dbReference>
<evidence type="ECO:0000313" key="2">
    <source>
        <dbReference type="EMBL" id="PKW27692.1"/>
    </source>
</evidence>
<dbReference type="RefSeq" id="WP_101396079.1">
    <property type="nucleotide sequence ID" value="NZ_PJNE01000001.1"/>
</dbReference>
<dbReference type="InterPro" id="IPR009671">
    <property type="entry name" value="RraB_dom"/>
</dbReference>
<organism evidence="2 3">
    <name type="scientific">Phycicoccus duodecadis</name>
    <dbReference type="NCBI Taxonomy" id="173053"/>
    <lineage>
        <taxon>Bacteria</taxon>
        <taxon>Bacillati</taxon>
        <taxon>Actinomycetota</taxon>
        <taxon>Actinomycetes</taxon>
        <taxon>Micrococcales</taxon>
        <taxon>Intrasporangiaceae</taxon>
        <taxon>Phycicoccus</taxon>
    </lineage>
</organism>
<dbReference type="Proteomes" id="UP000233781">
    <property type="component" value="Unassembled WGS sequence"/>
</dbReference>
<comment type="caution">
    <text evidence="2">The sequence shown here is derived from an EMBL/GenBank/DDBJ whole genome shotgun (WGS) entry which is preliminary data.</text>
</comment>
<evidence type="ECO:0000259" key="1">
    <source>
        <dbReference type="Pfam" id="PF06877"/>
    </source>
</evidence>
<accession>A0A2N3YLI4</accession>